<dbReference type="EMBL" id="UINC01044152">
    <property type="protein sequence ID" value="SVB49205.1"/>
    <property type="molecule type" value="Genomic_DNA"/>
</dbReference>
<gene>
    <name evidence="1" type="ORF">METZ01_LOCUS202059</name>
</gene>
<dbReference type="AlphaFoldDB" id="A0A382EFF1"/>
<proteinExistence type="predicted"/>
<sequence length="239" mass="26516">MSFEESKKLLGEWPLPMHIEHWLNPEEDTIVYKKTGSLGDPPIMGAIKKGVFVGQDYDDIKGCLLSIDETTTMRANCAGPINVEELEKQGLNISLRTKNSYKIIDAKGNESMIAQGNPIHSVMMGCKRGRFTGKIDKSGWSKANPEKNEILSRIPAINNIGYKELAPAYFEGQRKFAETYVEEKYRIAGGIYTTLSANKYSVGGSNRMSYHIDSGDLPEGLTTIANFHEGDVGGCYFVF</sequence>
<name>A0A382EFF1_9ZZZZ</name>
<accession>A0A382EFF1</accession>
<evidence type="ECO:0000313" key="1">
    <source>
        <dbReference type="EMBL" id="SVB49205.1"/>
    </source>
</evidence>
<protein>
    <submittedName>
        <fullName evidence="1">Uncharacterized protein</fullName>
    </submittedName>
</protein>
<organism evidence="1">
    <name type="scientific">marine metagenome</name>
    <dbReference type="NCBI Taxonomy" id="408172"/>
    <lineage>
        <taxon>unclassified sequences</taxon>
        <taxon>metagenomes</taxon>
        <taxon>ecological metagenomes</taxon>
    </lineage>
</organism>
<reference evidence="1" key="1">
    <citation type="submission" date="2018-05" db="EMBL/GenBank/DDBJ databases">
        <authorList>
            <person name="Lanie J.A."/>
            <person name="Ng W.-L."/>
            <person name="Kazmierczak K.M."/>
            <person name="Andrzejewski T.M."/>
            <person name="Davidsen T.M."/>
            <person name="Wayne K.J."/>
            <person name="Tettelin H."/>
            <person name="Glass J.I."/>
            <person name="Rusch D."/>
            <person name="Podicherti R."/>
            <person name="Tsui H.-C.T."/>
            <person name="Winkler M.E."/>
        </authorList>
    </citation>
    <scope>NUCLEOTIDE SEQUENCE</scope>
</reference>